<dbReference type="EC" id="2.4.1.201" evidence="7"/>
<dbReference type="InterPro" id="IPR057279">
    <property type="entry name" value="MGAT4"/>
</dbReference>
<dbReference type="GO" id="GO:0006487">
    <property type="term" value="P:protein N-linked glycosylation"/>
    <property type="evidence" value="ECO:0007669"/>
    <property type="project" value="TreeGrafter"/>
</dbReference>
<comment type="pathway">
    <text evidence="1">Protein modification; protein glycosylation.</text>
</comment>
<evidence type="ECO:0000256" key="2">
    <source>
        <dbReference type="ARBA" id="ARBA00022676"/>
    </source>
</evidence>
<dbReference type="PANTHER" id="PTHR12062:SF33">
    <property type="entry name" value="ALPHA-1,6-MANNOSYL-GLYCOPROTEIN 4-BETA-N-ACETYLGLUCOSAMINYLTRANSFERASE-LIKE"/>
    <property type="match status" value="1"/>
</dbReference>
<evidence type="ECO:0000259" key="6">
    <source>
        <dbReference type="Pfam" id="PF23524"/>
    </source>
</evidence>
<keyword evidence="4" id="KW-0812">Transmembrane</keyword>
<dbReference type="Pfam" id="PF23524">
    <property type="entry name" value="MGAT4A_C"/>
    <property type="match status" value="1"/>
</dbReference>
<feature type="domain" description="MGAT4 A/B/C C-terminal" evidence="6">
    <location>
        <begin position="402"/>
        <end position="524"/>
    </location>
</feature>
<dbReference type="PANTHER" id="PTHR12062">
    <property type="entry name" value="N-ACETYLGLUCOSAMINYLTRANSFERASE VI"/>
    <property type="match status" value="1"/>
</dbReference>
<keyword evidence="2 7" id="KW-0328">Glycosyltransferase</keyword>
<proteinExistence type="predicted"/>
<feature type="transmembrane region" description="Helical" evidence="4">
    <location>
        <begin position="20"/>
        <end position="39"/>
    </location>
</feature>
<name>A0A6J8E0W7_MYTCO</name>
<dbReference type="GO" id="GO:0047253">
    <property type="term" value="F:alpha-1,6-mannosylglycoprotein 4-beta-N-acetylglucosaminyltransferase activity"/>
    <property type="evidence" value="ECO:0007669"/>
    <property type="project" value="UniProtKB-EC"/>
</dbReference>
<feature type="domain" description="MGAT4 conserved region" evidence="5">
    <location>
        <begin position="124"/>
        <end position="379"/>
    </location>
</feature>
<keyword evidence="8" id="KW-1185">Reference proteome</keyword>
<evidence type="ECO:0000259" key="5">
    <source>
        <dbReference type="Pfam" id="PF04666"/>
    </source>
</evidence>
<evidence type="ECO:0000256" key="4">
    <source>
        <dbReference type="SAM" id="Phobius"/>
    </source>
</evidence>
<dbReference type="Pfam" id="PF04666">
    <property type="entry name" value="MGAT4_cons"/>
    <property type="match status" value="1"/>
</dbReference>
<dbReference type="AlphaFoldDB" id="A0A6J8E0W7"/>
<evidence type="ECO:0000313" key="8">
    <source>
        <dbReference type="Proteomes" id="UP000507470"/>
    </source>
</evidence>
<protein>
    <submittedName>
        <fullName evidence="7">MGAT4C</fullName>
        <ecNumber evidence="7">2.4.1.145</ecNumber>
        <ecNumber evidence="7">2.4.1.201</ecNumber>
    </submittedName>
</protein>
<evidence type="ECO:0000256" key="1">
    <source>
        <dbReference type="ARBA" id="ARBA00004922"/>
    </source>
</evidence>
<keyword evidence="4" id="KW-1133">Transmembrane helix</keyword>
<dbReference type="EC" id="2.4.1.145" evidence="7"/>
<reference evidence="7 8" key="1">
    <citation type="submission" date="2020-06" db="EMBL/GenBank/DDBJ databases">
        <authorList>
            <person name="Li R."/>
            <person name="Bekaert M."/>
        </authorList>
    </citation>
    <scope>NUCLEOTIDE SEQUENCE [LARGE SCALE GENOMIC DNA]</scope>
    <source>
        <strain evidence="8">wild</strain>
    </source>
</reference>
<dbReference type="OrthoDB" id="2016523at2759"/>
<dbReference type="GO" id="GO:0008454">
    <property type="term" value="F:alpha-1,3-mannosylglycoprotein 4-beta-N-acetylglucosaminyltransferase activity"/>
    <property type="evidence" value="ECO:0007669"/>
    <property type="project" value="UniProtKB-EC"/>
</dbReference>
<dbReference type="InterPro" id="IPR006759">
    <property type="entry name" value="Glyco_transf_54"/>
</dbReference>
<organism evidence="7 8">
    <name type="scientific">Mytilus coruscus</name>
    <name type="common">Sea mussel</name>
    <dbReference type="NCBI Taxonomy" id="42192"/>
    <lineage>
        <taxon>Eukaryota</taxon>
        <taxon>Metazoa</taxon>
        <taxon>Spiralia</taxon>
        <taxon>Lophotrochozoa</taxon>
        <taxon>Mollusca</taxon>
        <taxon>Bivalvia</taxon>
        <taxon>Autobranchia</taxon>
        <taxon>Pteriomorphia</taxon>
        <taxon>Mytilida</taxon>
        <taxon>Mytiloidea</taxon>
        <taxon>Mytilidae</taxon>
        <taxon>Mytilinae</taxon>
        <taxon>Mytilus</taxon>
    </lineage>
</organism>
<dbReference type="InterPro" id="IPR056576">
    <property type="entry name" value="MGAT4_A/B/C_C"/>
</dbReference>
<sequence length="534" mass="61841">MHNIRLTISGRMKRTRLKCWKQLICMFVIVWIFNFIITVDVHMSQPLKHLLHIPKAEFIVKETIFRKDIVQNVTLTKETRKSEPGSKIHTSKKSENFDTSFFNSWRKQDIRTLSLPSSLSAFQQYYNKNGNIDDSVILYGHKRKTAGYLTLAISTVKRPFNDYYYLNFTLKSLVSNIDNNVASEVVIVIFMADLDMAWNKRTARLLYIDFRSHFDSGLIHIISAPSKIYPDLSILNKTKHDPVKRVKWRSKQNIDFAFLMLYSQGINRYFIQLEDDILVAPGFLTDIKGFVLRQNQSWICLEFSSLGFIGKMFHSKHLFPISSVLLSNFTSFPCDILLGYIRKYMGQPSPIHSPVSLFQHIGRISSLENKMMPSVDIKFKGFGSKVPIIMTLPKGEKPPAGFKTDMDTVPGYPPENIYTNNSYFWAKGIKKRQYFRIIFEKPLNMSRLIISTGNIIDKTDILEYGILKVGANEKDRFYCSDLRKVGNFAGGDVDSLIQGIVLPYNIDCLHIEVRRTQFSWLIIRDLEVFTDKKY</sequence>
<gene>
    <name evidence="7" type="ORF">MCOR_47229</name>
</gene>
<dbReference type="EMBL" id="CACVKT020008348">
    <property type="protein sequence ID" value="CAC5414419.1"/>
    <property type="molecule type" value="Genomic_DNA"/>
</dbReference>
<keyword evidence="3 7" id="KW-0808">Transferase</keyword>
<accession>A0A6J8E0W7</accession>
<dbReference type="Proteomes" id="UP000507470">
    <property type="component" value="Unassembled WGS sequence"/>
</dbReference>
<evidence type="ECO:0000256" key="3">
    <source>
        <dbReference type="ARBA" id="ARBA00022679"/>
    </source>
</evidence>
<evidence type="ECO:0000313" key="7">
    <source>
        <dbReference type="EMBL" id="CAC5414419.1"/>
    </source>
</evidence>
<keyword evidence="4" id="KW-0472">Membrane</keyword>